<feature type="signal peptide" evidence="1">
    <location>
        <begin position="1"/>
        <end position="25"/>
    </location>
</feature>
<dbReference type="RefSeq" id="WP_246317819.1">
    <property type="nucleotide sequence ID" value="NZ_CAADHO010000006.1"/>
</dbReference>
<dbReference type="SUPFAM" id="SSF109770">
    <property type="entry name" value="Nickel-containing superoxide dismutase, NiSOD"/>
    <property type="match status" value="1"/>
</dbReference>
<dbReference type="Proteomes" id="UP000507962">
    <property type="component" value="Unassembled WGS sequence"/>
</dbReference>
<feature type="chain" id="PRO_5020755360" evidence="1">
    <location>
        <begin position="26"/>
        <end position="156"/>
    </location>
</feature>
<accession>A0A4U8YQ51</accession>
<dbReference type="GO" id="GO:0016151">
    <property type="term" value="F:nickel cation binding"/>
    <property type="evidence" value="ECO:0007669"/>
    <property type="project" value="InterPro"/>
</dbReference>
<name>A0A4U8YQ51_9BACT</name>
<dbReference type="AlphaFoldDB" id="A0A4U8YQ51"/>
<dbReference type="GO" id="GO:0004784">
    <property type="term" value="F:superoxide dismutase activity"/>
    <property type="evidence" value="ECO:0007669"/>
    <property type="project" value="InterPro"/>
</dbReference>
<dbReference type="EMBL" id="CAADHO010000006">
    <property type="protein sequence ID" value="VFQ45854.1"/>
    <property type="molecule type" value="Genomic_DNA"/>
</dbReference>
<dbReference type="Pfam" id="PF09055">
    <property type="entry name" value="Sod_Ni"/>
    <property type="match status" value="1"/>
</dbReference>
<protein>
    <submittedName>
        <fullName evidence="2">Superoxide dismutase nickel-type</fullName>
    </submittedName>
</protein>
<evidence type="ECO:0000313" key="3">
    <source>
        <dbReference type="Proteomes" id="UP000507962"/>
    </source>
</evidence>
<gene>
    <name evidence="2" type="ORF">MSL71_35160</name>
</gene>
<keyword evidence="1" id="KW-0732">Signal</keyword>
<keyword evidence="3" id="KW-1185">Reference proteome</keyword>
<organism evidence="2 3">
    <name type="scientific">Desulfoluna butyratoxydans</name>
    <dbReference type="NCBI Taxonomy" id="231438"/>
    <lineage>
        <taxon>Bacteria</taxon>
        <taxon>Pseudomonadati</taxon>
        <taxon>Thermodesulfobacteriota</taxon>
        <taxon>Desulfobacteria</taxon>
        <taxon>Desulfobacterales</taxon>
        <taxon>Desulfolunaceae</taxon>
        <taxon>Desulfoluna</taxon>
    </lineage>
</organism>
<evidence type="ECO:0000256" key="1">
    <source>
        <dbReference type="SAM" id="SignalP"/>
    </source>
</evidence>
<dbReference type="InterPro" id="IPR014123">
    <property type="entry name" value="Superoxide_dismutase_Ni-type"/>
</dbReference>
<sequence>MKRFSGIFGLCMAWVVILSAPSAFAHCQVPCGIYNDEMRFEMIFEHITTIEKSMKAINELALSDKGNTNQIVRWVSNKEHHAEEIQKIATQYFLAQRIKPPKDTKEMPGYVESLKYIHQLVFFAMKAKQSTDLAHVKALKETTEAYRALYRTMTGH</sequence>
<proteinExistence type="predicted"/>
<dbReference type="InterPro" id="IPR036502">
    <property type="entry name" value="NiSOD_sf"/>
</dbReference>
<dbReference type="Gene3D" id="1.20.120.400">
    <property type="entry name" value="Nickel-containing superoxide dismutase"/>
    <property type="match status" value="1"/>
</dbReference>
<evidence type="ECO:0000313" key="2">
    <source>
        <dbReference type="EMBL" id="VFQ45854.1"/>
    </source>
</evidence>
<reference evidence="2 3" key="1">
    <citation type="submission" date="2019-03" db="EMBL/GenBank/DDBJ databases">
        <authorList>
            <person name="Nijsse B."/>
        </authorList>
    </citation>
    <scope>NUCLEOTIDE SEQUENCE [LARGE SCALE GENOMIC DNA]</scope>
    <source>
        <strain evidence="2">Desulfoluna butyratoxydans MSL71</strain>
    </source>
</reference>